<dbReference type="EMBL" id="JAHESF010000004">
    <property type="protein sequence ID" value="MBT1696396.1"/>
    <property type="molecule type" value="Genomic_DNA"/>
</dbReference>
<accession>A0AAP2GHT3</accession>
<keyword evidence="1" id="KW-0812">Transmembrane</keyword>
<feature type="transmembrane region" description="Helical" evidence="1">
    <location>
        <begin position="106"/>
        <end position="125"/>
    </location>
</feature>
<keyword evidence="1" id="KW-1133">Transmembrane helix</keyword>
<keyword evidence="3" id="KW-1185">Reference proteome</keyword>
<evidence type="ECO:0000313" key="3">
    <source>
        <dbReference type="Proteomes" id="UP001319200"/>
    </source>
</evidence>
<dbReference type="RefSeq" id="WP_254161679.1">
    <property type="nucleotide sequence ID" value="NZ_JAHESF010000004.1"/>
</dbReference>
<evidence type="ECO:0000256" key="1">
    <source>
        <dbReference type="SAM" id="Phobius"/>
    </source>
</evidence>
<comment type="caution">
    <text evidence="2">The sequence shown here is derived from an EMBL/GenBank/DDBJ whole genome shotgun (WGS) entry which is preliminary data.</text>
</comment>
<reference evidence="2 3" key="1">
    <citation type="submission" date="2021-05" db="EMBL/GenBank/DDBJ databases">
        <title>A Polyphasic approach of four new species of the genus Ohtaekwangia: Ohtaekwangia histidinii sp. nov., Ohtaekwangia cretensis sp. nov., Ohtaekwangia indiensis sp. nov., Ohtaekwangia reichenbachii sp. nov. from diverse environment.</title>
        <authorList>
            <person name="Octaviana S."/>
        </authorList>
    </citation>
    <scope>NUCLEOTIDE SEQUENCE [LARGE SCALE GENOMIC DNA]</scope>
    <source>
        <strain evidence="2 3">PWU4</strain>
    </source>
</reference>
<feature type="transmembrane region" description="Helical" evidence="1">
    <location>
        <begin position="73"/>
        <end position="94"/>
    </location>
</feature>
<protein>
    <submittedName>
        <fullName evidence="2">Uncharacterized protein</fullName>
    </submittedName>
</protein>
<sequence>MIPVRIKTGKDTVYSYTYTQKVYPKSRFFPVGHAKDTTITLKTVAPLYRDDTTAIAFSEIQMIKKDWFKNRQWLQPFGWILIGPVVGVALLPAAAIDDGKEGVKNWAEFEGILLGIAGPPIFVGTRKTKYDLRKKWELKAAM</sequence>
<dbReference type="AlphaFoldDB" id="A0AAP2GHT3"/>
<dbReference type="Proteomes" id="UP001319200">
    <property type="component" value="Unassembled WGS sequence"/>
</dbReference>
<organism evidence="2 3">
    <name type="scientific">Chryseosolibacter histidini</name>
    <dbReference type="NCBI Taxonomy" id="2782349"/>
    <lineage>
        <taxon>Bacteria</taxon>
        <taxon>Pseudomonadati</taxon>
        <taxon>Bacteroidota</taxon>
        <taxon>Cytophagia</taxon>
        <taxon>Cytophagales</taxon>
        <taxon>Chryseotaleaceae</taxon>
        <taxon>Chryseosolibacter</taxon>
    </lineage>
</organism>
<name>A0AAP2GHT3_9BACT</name>
<evidence type="ECO:0000313" key="2">
    <source>
        <dbReference type="EMBL" id="MBT1696396.1"/>
    </source>
</evidence>
<gene>
    <name evidence="2" type="ORF">KK083_05885</name>
</gene>
<proteinExistence type="predicted"/>
<keyword evidence="1" id="KW-0472">Membrane</keyword>